<evidence type="ECO:0000313" key="9">
    <source>
        <dbReference type="EMBL" id="MFD1946530.1"/>
    </source>
</evidence>
<dbReference type="InterPro" id="IPR020846">
    <property type="entry name" value="MFS_dom"/>
</dbReference>
<name>A0ABW4TIY5_9ACTN</name>
<feature type="transmembrane region" description="Helical" evidence="7">
    <location>
        <begin position="239"/>
        <end position="261"/>
    </location>
</feature>
<feature type="transmembrane region" description="Helical" evidence="7">
    <location>
        <begin position="282"/>
        <end position="303"/>
    </location>
</feature>
<dbReference type="PRINTS" id="PR01036">
    <property type="entry name" value="TCRTETB"/>
</dbReference>
<dbReference type="Pfam" id="PF07690">
    <property type="entry name" value="MFS_1"/>
    <property type="match status" value="1"/>
</dbReference>
<dbReference type="EMBL" id="JBHUGD010000003">
    <property type="protein sequence ID" value="MFD1946530.1"/>
    <property type="molecule type" value="Genomic_DNA"/>
</dbReference>
<proteinExistence type="predicted"/>
<feature type="domain" description="Major facilitator superfamily (MFS) profile" evidence="8">
    <location>
        <begin position="28"/>
        <end position="471"/>
    </location>
</feature>
<feature type="transmembrane region" description="Helical" evidence="7">
    <location>
        <begin position="93"/>
        <end position="112"/>
    </location>
</feature>
<feature type="transmembrane region" description="Helical" evidence="7">
    <location>
        <begin position="153"/>
        <end position="175"/>
    </location>
</feature>
<dbReference type="Gene3D" id="1.20.1250.20">
    <property type="entry name" value="MFS general substrate transporter like domains"/>
    <property type="match status" value="1"/>
</dbReference>
<comment type="caution">
    <text evidence="9">The sequence shown here is derived from an EMBL/GenBank/DDBJ whole genome shotgun (WGS) entry which is preliminary data.</text>
</comment>
<feature type="transmembrane region" description="Helical" evidence="7">
    <location>
        <begin position="419"/>
        <end position="437"/>
    </location>
</feature>
<feature type="transmembrane region" description="Helical" evidence="7">
    <location>
        <begin position="309"/>
        <end position="331"/>
    </location>
</feature>
<keyword evidence="5 7" id="KW-1133">Transmembrane helix</keyword>
<evidence type="ECO:0000256" key="1">
    <source>
        <dbReference type="ARBA" id="ARBA00004651"/>
    </source>
</evidence>
<feature type="transmembrane region" description="Helical" evidence="7">
    <location>
        <begin position="62"/>
        <end position="81"/>
    </location>
</feature>
<dbReference type="CDD" id="cd17321">
    <property type="entry name" value="MFS_MMR_MDR_like"/>
    <property type="match status" value="1"/>
</dbReference>
<accession>A0ABW4TIY5</accession>
<keyword evidence="6 7" id="KW-0472">Membrane</keyword>
<dbReference type="Proteomes" id="UP001597351">
    <property type="component" value="Unassembled WGS sequence"/>
</dbReference>
<dbReference type="PROSITE" id="PS50850">
    <property type="entry name" value="MFS"/>
    <property type="match status" value="1"/>
</dbReference>
<protein>
    <submittedName>
        <fullName evidence="9">MFS transporter</fullName>
    </submittedName>
</protein>
<dbReference type="PANTHER" id="PTHR42718:SF46">
    <property type="entry name" value="BLR6921 PROTEIN"/>
    <property type="match status" value="1"/>
</dbReference>
<dbReference type="InterPro" id="IPR036259">
    <property type="entry name" value="MFS_trans_sf"/>
</dbReference>
<evidence type="ECO:0000256" key="4">
    <source>
        <dbReference type="ARBA" id="ARBA00022692"/>
    </source>
</evidence>
<evidence type="ECO:0000313" key="10">
    <source>
        <dbReference type="Proteomes" id="UP001597351"/>
    </source>
</evidence>
<keyword evidence="3" id="KW-1003">Cell membrane</keyword>
<gene>
    <name evidence="9" type="ORF">ACFSDE_06990</name>
</gene>
<sequence>MTLLSRPTGAPSELPTELPPDATRAATGIAIVLVAQLMLVLDATVVNVALPRIDADLGFGPAALSWVLNAYTLAFGGLLLLGGRLGDVRGRRLLFQGGLALFTVSSLLGGLAQTPGQLVAARTLQGVGAAMAAPSVLALLTTNAPDTAARNRALALFGAVSSGGASIGLVLGGLLTDVGSWRWTLFINVPIGLAVLMLVPRFVDETPRRDGRFDVVGAVTATLGATSLVWALVQAPEHGWLSARTVGGVVLGLLSLALLVRTERRHPHPMVRPALLRDRQRVLALVVMALVVGGQLSMFFLTVQYDQRVLGLGPLATGFAFLPFSLAIFGMSRVTPQLLGRVGAPRLIAVGTALLTLSFVLLSGVGETSTYVGGVLLPMLLAGTGGALVFMPVTATVLAGVEPEHAGAASGLLQTTQQLGAAIGVAVVASVYAAGAVPESFVPGARAAFLTSAAFAGTALVVTVAGLLRRTAPAAVVERDPEPAPVADLAASGSGSGELQVCSSLEHLIRV</sequence>
<evidence type="ECO:0000259" key="8">
    <source>
        <dbReference type="PROSITE" id="PS50850"/>
    </source>
</evidence>
<keyword evidence="4 7" id="KW-0812">Transmembrane</keyword>
<feature type="transmembrane region" description="Helical" evidence="7">
    <location>
        <begin position="29"/>
        <end position="50"/>
    </location>
</feature>
<dbReference type="PANTHER" id="PTHR42718">
    <property type="entry name" value="MAJOR FACILITATOR SUPERFAMILY MULTIDRUG TRANSPORTER MFSC"/>
    <property type="match status" value="1"/>
</dbReference>
<reference evidence="10" key="1">
    <citation type="journal article" date="2019" name="Int. J. Syst. Evol. Microbiol.">
        <title>The Global Catalogue of Microorganisms (GCM) 10K type strain sequencing project: providing services to taxonomists for standard genome sequencing and annotation.</title>
        <authorList>
            <consortium name="The Broad Institute Genomics Platform"/>
            <consortium name="The Broad Institute Genome Sequencing Center for Infectious Disease"/>
            <person name="Wu L."/>
            <person name="Ma J."/>
        </authorList>
    </citation>
    <scope>NUCLEOTIDE SEQUENCE [LARGE SCALE GENOMIC DNA]</scope>
    <source>
        <strain evidence="10">CGMCC 1.12477</strain>
    </source>
</reference>
<keyword evidence="2" id="KW-0813">Transport</keyword>
<evidence type="ECO:0000256" key="5">
    <source>
        <dbReference type="ARBA" id="ARBA00022989"/>
    </source>
</evidence>
<evidence type="ECO:0000256" key="6">
    <source>
        <dbReference type="ARBA" id="ARBA00023136"/>
    </source>
</evidence>
<evidence type="ECO:0000256" key="3">
    <source>
        <dbReference type="ARBA" id="ARBA00022475"/>
    </source>
</evidence>
<feature type="transmembrane region" description="Helical" evidence="7">
    <location>
        <begin position="371"/>
        <end position="398"/>
    </location>
</feature>
<dbReference type="RefSeq" id="WP_343916766.1">
    <property type="nucleotide sequence ID" value="NZ_BAAAJT010000002.1"/>
</dbReference>
<organism evidence="9 10">
    <name type="scientific">Nocardioides aestuarii</name>
    <dbReference type="NCBI Taxonomy" id="252231"/>
    <lineage>
        <taxon>Bacteria</taxon>
        <taxon>Bacillati</taxon>
        <taxon>Actinomycetota</taxon>
        <taxon>Actinomycetes</taxon>
        <taxon>Propionibacteriales</taxon>
        <taxon>Nocardioidaceae</taxon>
        <taxon>Nocardioides</taxon>
    </lineage>
</organism>
<feature type="transmembrane region" description="Helical" evidence="7">
    <location>
        <begin position="181"/>
        <end position="203"/>
    </location>
</feature>
<dbReference type="SUPFAM" id="SSF103473">
    <property type="entry name" value="MFS general substrate transporter"/>
    <property type="match status" value="1"/>
</dbReference>
<dbReference type="Gene3D" id="1.20.1720.10">
    <property type="entry name" value="Multidrug resistance protein D"/>
    <property type="match status" value="1"/>
</dbReference>
<keyword evidence="10" id="KW-1185">Reference proteome</keyword>
<feature type="transmembrane region" description="Helical" evidence="7">
    <location>
        <begin position="215"/>
        <end position="233"/>
    </location>
</feature>
<feature type="transmembrane region" description="Helical" evidence="7">
    <location>
        <begin position="449"/>
        <end position="468"/>
    </location>
</feature>
<evidence type="ECO:0000256" key="7">
    <source>
        <dbReference type="SAM" id="Phobius"/>
    </source>
</evidence>
<comment type="subcellular location">
    <subcellularLocation>
        <location evidence="1">Cell membrane</location>
        <topology evidence="1">Multi-pass membrane protein</topology>
    </subcellularLocation>
</comment>
<feature type="transmembrane region" description="Helical" evidence="7">
    <location>
        <begin position="124"/>
        <end position="141"/>
    </location>
</feature>
<feature type="transmembrane region" description="Helical" evidence="7">
    <location>
        <begin position="343"/>
        <end position="365"/>
    </location>
</feature>
<dbReference type="InterPro" id="IPR011701">
    <property type="entry name" value="MFS"/>
</dbReference>
<evidence type="ECO:0000256" key="2">
    <source>
        <dbReference type="ARBA" id="ARBA00022448"/>
    </source>
</evidence>